<proteinExistence type="predicted"/>
<name>A0A5C8UP67_9MICO</name>
<dbReference type="InterPro" id="IPR024524">
    <property type="entry name" value="DUF3800"/>
</dbReference>
<evidence type="ECO:0000313" key="1">
    <source>
        <dbReference type="EMBL" id="TXN29317.1"/>
    </source>
</evidence>
<protein>
    <submittedName>
        <fullName evidence="1">DUF3800 domain-containing protein</fullName>
    </submittedName>
</protein>
<sequence length="250" mass="28754">MGIPPHLRHAYRVLYAFVDESERDDTHYFLGATVCTERQRDLLTREMDAVMEKHRQAFPSLTPDVEFHGSTMMRAQEEPWRSIPLRARIAIYRDALLAIEAVGTRVYVEGVDIHGQRARGYPNPTPARELAFSHLFERIDACCGQDEPQIQVVADEHHTSEVSRSNFAKYRNVGTYGYRSSYLPHIHQTIDFVQSHTVRALQAADLVTYLYNRRSTVTESDPRAVLARDSMWAAIDPAMVWPRGRARTWP</sequence>
<gene>
    <name evidence="1" type="ORF">FVP33_14150</name>
</gene>
<evidence type="ECO:0000313" key="2">
    <source>
        <dbReference type="Proteomes" id="UP000321379"/>
    </source>
</evidence>
<dbReference type="Proteomes" id="UP000321379">
    <property type="component" value="Unassembled WGS sequence"/>
</dbReference>
<dbReference type="Pfam" id="PF12686">
    <property type="entry name" value="DUF3800"/>
    <property type="match status" value="1"/>
</dbReference>
<organism evidence="1 2">
    <name type="scientific">Lacisediminihabitans profunda</name>
    <dbReference type="NCBI Taxonomy" id="2594790"/>
    <lineage>
        <taxon>Bacteria</taxon>
        <taxon>Bacillati</taxon>
        <taxon>Actinomycetota</taxon>
        <taxon>Actinomycetes</taxon>
        <taxon>Micrococcales</taxon>
        <taxon>Microbacteriaceae</taxon>
        <taxon>Lacisediminihabitans</taxon>
    </lineage>
</organism>
<comment type="caution">
    <text evidence="1">The sequence shown here is derived from an EMBL/GenBank/DDBJ whole genome shotgun (WGS) entry which is preliminary data.</text>
</comment>
<accession>A0A5C8UP67</accession>
<reference evidence="1 2" key="1">
    <citation type="submission" date="2019-08" db="EMBL/GenBank/DDBJ databases">
        <title>Bacterial whole genome sequence for Glaciihabitans sp. CHu50b-6-2.</title>
        <authorList>
            <person name="Jin L."/>
        </authorList>
    </citation>
    <scope>NUCLEOTIDE SEQUENCE [LARGE SCALE GENOMIC DNA]</scope>
    <source>
        <strain evidence="1 2">CHu50b-6-2</strain>
    </source>
</reference>
<keyword evidence="2" id="KW-1185">Reference proteome</keyword>
<dbReference type="EMBL" id="VRMG01000009">
    <property type="protein sequence ID" value="TXN29317.1"/>
    <property type="molecule type" value="Genomic_DNA"/>
</dbReference>
<dbReference type="AlphaFoldDB" id="A0A5C8UP67"/>